<dbReference type="Proteomes" id="UP001165653">
    <property type="component" value="Unassembled WGS sequence"/>
</dbReference>
<organism evidence="2 3">
    <name type="scientific">Luteolibacter rhizosphaerae</name>
    <dbReference type="NCBI Taxonomy" id="2989719"/>
    <lineage>
        <taxon>Bacteria</taxon>
        <taxon>Pseudomonadati</taxon>
        <taxon>Verrucomicrobiota</taxon>
        <taxon>Verrucomicrobiia</taxon>
        <taxon>Verrucomicrobiales</taxon>
        <taxon>Verrucomicrobiaceae</taxon>
        <taxon>Luteolibacter</taxon>
    </lineage>
</organism>
<feature type="transmembrane region" description="Helical" evidence="1">
    <location>
        <begin position="20"/>
        <end position="38"/>
    </location>
</feature>
<keyword evidence="1" id="KW-0472">Membrane</keyword>
<keyword evidence="1" id="KW-0812">Transmembrane</keyword>
<accession>A0ABT3GAT4</accession>
<name>A0ABT3GAT4_9BACT</name>
<comment type="caution">
    <text evidence="2">The sequence shown here is derived from an EMBL/GenBank/DDBJ whole genome shotgun (WGS) entry which is preliminary data.</text>
</comment>
<keyword evidence="1" id="KW-1133">Transmembrane helix</keyword>
<evidence type="ECO:0000313" key="2">
    <source>
        <dbReference type="EMBL" id="MCW1916734.1"/>
    </source>
</evidence>
<dbReference type="RefSeq" id="WP_264516323.1">
    <property type="nucleotide sequence ID" value="NZ_JAPDDR010000018.1"/>
</dbReference>
<protein>
    <recommendedName>
        <fullName evidence="4">Prepilin-type N-terminal cleavage/methylation domain-containing protein</fullName>
    </recommendedName>
</protein>
<evidence type="ECO:0000256" key="1">
    <source>
        <dbReference type="SAM" id="Phobius"/>
    </source>
</evidence>
<sequence>MKLPSPRPGLQRGVSLVEAMVSIGVLAVVAPLALAALMRANEGGSSARAETRAPLIVENSMSELEMASRGAAEHLPAMLRGQEFGKTDLLCLAFGGDGKLLGRVDGGQYDAGIEELGTQEAYYLATLQGTDEEDREGFPSMLTVKVSIEYPAIAPSERRRKMDFHTKLP</sequence>
<keyword evidence="3" id="KW-1185">Reference proteome</keyword>
<evidence type="ECO:0000313" key="3">
    <source>
        <dbReference type="Proteomes" id="UP001165653"/>
    </source>
</evidence>
<gene>
    <name evidence="2" type="ORF">OJ996_24315</name>
</gene>
<evidence type="ECO:0008006" key="4">
    <source>
        <dbReference type="Google" id="ProtNLM"/>
    </source>
</evidence>
<dbReference type="EMBL" id="JAPDDR010000018">
    <property type="protein sequence ID" value="MCW1916734.1"/>
    <property type="molecule type" value="Genomic_DNA"/>
</dbReference>
<reference evidence="2" key="1">
    <citation type="submission" date="2022-10" db="EMBL/GenBank/DDBJ databases">
        <title>Luteolibacter sp. GHJ8, whole genome shotgun sequencing project.</title>
        <authorList>
            <person name="Zhao G."/>
            <person name="Shen L."/>
        </authorList>
    </citation>
    <scope>NUCLEOTIDE SEQUENCE</scope>
    <source>
        <strain evidence="2">GHJ8</strain>
    </source>
</reference>
<proteinExistence type="predicted"/>